<protein>
    <submittedName>
        <fullName evidence="1">Uncharacterized protein</fullName>
    </submittedName>
</protein>
<accession>A0ACC2S6S0</accession>
<comment type="caution">
    <text evidence="1">The sequence shown here is derived from an EMBL/GenBank/DDBJ whole genome shotgun (WGS) entry which is preliminary data.</text>
</comment>
<dbReference type="Proteomes" id="UP001165960">
    <property type="component" value="Unassembled WGS sequence"/>
</dbReference>
<proteinExistence type="predicted"/>
<keyword evidence="2" id="KW-1185">Reference proteome</keyword>
<name>A0ACC2S6S0_9FUNG</name>
<evidence type="ECO:0000313" key="1">
    <source>
        <dbReference type="EMBL" id="KAJ9058020.1"/>
    </source>
</evidence>
<dbReference type="EMBL" id="QTSX02005748">
    <property type="protein sequence ID" value="KAJ9058020.1"/>
    <property type="molecule type" value="Genomic_DNA"/>
</dbReference>
<sequence length="155" mass="17752">MRPCLALWLPESVVEPIEMLFIQQRLNTRHREDRKHKEERNQDFEVEANSDPMEPTEERTDVEESPIPYTCHPSMDKWCELHQKKKPQSPPKAKPKNIAETSNQPMETGEGVQNPKAPPKKTPPERKGTSKDKGMSTDFSPEEFASFQKGSNPGV</sequence>
<gene>
    <name evidence="1" type="ORF">DSO57_1016702</name>
</gene>
<evidence type="ECO:0000313" key="2">
    <source>
        <dbReference type="Proteomes" id="UP001165960"/>
    </source>
</evidence>
<organism evidence="1 2">
    <name type="scientific">Entomophthora muscae</name>
    <dbReference type="NCBI Taxonomy" id="34485"/>
    <lineage>
        <taxon>Eukaryota</taxon>
        <taxon>Fungi</taxon>
        <taxon>Fungi incertae sedis</taxon>
        <taxon>Zoopagomycota</taxon>
        <taxon>Entomophthoromycotina</taxon>
        <taxon>Entomophthoromycetes</taxon>
        <taxon>Entomophthorales</taxon>
        <taxon>Entomophthoraceae</taxon>
        <taxon>Entomophthora</taxon>
    </lineage>
</organism>
<reference evidence="1" key="1">
    <citation type="submission" date="2022-04" db="EMBL/GenBank/DDBJ databases">
        <title>Genome of the entomopathogenic fungus Entomophthora muscae.</title>
        <authorList>
            <person name="Elya C."/>
            <person name="Lovett B.R."/>
            <person name="Lee E."/>
            <person name="Macias A.M."/>
            <person name="Hajek A.E."/>
            <person name="De Bivort B.L."/>
            <person name="Kasson M.T."/>
            <person name="De Fine Licht H.H."/>
            <person name="Stajich J.E."/>
        </authorList>
    </citation>
    <scope>NUCLEOTIDE SEQUENCE</scope>
    <source>
        <strain evidence="1">Berkeley</strain>
    </source>
</reference>